<proteinExistence type="predicted"/>
<sequence>MCNLLLAKPEGRQAKAVATMERRSGVSVSLVLGLLLATTVACHGARDIPATEPESYRPHNVFGFGGFYPGPSVNWVFPGPNGVTPQVGFGGMPGSSSFPGTSGSSGSSGVVGIHGAANP</sequence>
<reference evidence="2 3" key="1">
    <citation type="submission" date="2017-09" db="EMBL/GenBank/DDBJ databases">
        <authorList>
            <consortium name="International Durum Wheat Genome Sequencing Consortium (IDWGSC)"/>
            <person name="Milanesi L."/>
        </authorList>
    </citation>
    <scope>NUCLEOTIDE SEQUENCE [LARGE SCALE GENOMIC DNA]</scope>
    <source>
        <strain evidence="3">cv. Svevo</strain>
    </source>
</reference>
<dbReference type="Proteomes" id="UP000324705">
    <property type="component" value="Chromosome 7B"/>
</dbReference>
<dbReference type="Gramene" id="TRITD7Bv1G134780.1">
    <property type="protein sequence ID" value="TRITD7Bv1G134780.1"/>
    <property type="gene ID" value="TRITD7Bv1G134780"/>
</dbReference>
<organism evidence="2 3">
    <name type="scientific">Triticum turgidum subsp. durum</name>
    <name type="common">Durum wheat</name>
    <name type="synonym">Triticum durum</name>
    <dbReference type="NCBI Taxonomy" id="4567"/>
    <lineage>
        <taxon>Eukaryota</taxon>
        <taxon>Viridiplantae</taxon>
        <taxon>Streptophyta</taxon>
        <taxon>Embryophyta</taxon>
        <taxon>Tracheophyta</taxon>
        <taxon>Spermatophyta</taxon>
        <taxon>Magnoliopsida</taxon>
        <taxon>Liliopsida</taxon>
        <taxon>Poales</taxon>
        <taxon>Poaceae</taxon>
        <taxon>BOP clade</taxon>
        <taxon>Pooideae</taxon>
        <taxon>Triticodae</taxon>
        <taxon>Triticeae</taxon>
        <taxon>Triticinae</taxon>
        <taxon>Triticum</taxon>
    </lineage>
</organism>
<evidence type="ECO:0000256" key="1">
    <source>
        <dbReference type="SAM" id="MobiDB-lite"/>
    </source>
</evidence>
<evidence type="ECO:0000313" key="3">
    <source>
        <dbReference type="Proteomes" id="UP000324705"/>
    </source>
</evidence>
<dbReference type="AlphaFoldDB" id="A0A9R1C1M0"/>
<gene>
    <name evidence="2" type="ORF">TRITD_7Bv1G134780</name>
</gene>
<dbReference type="EMBL" id="LT934124">
    <property type="protein sequence ID" value="VAI88908.1"/>
    <property type="molecule type" value="Genomic_DNA"/>
</dbReference>
<keyword evidence="3" id="KW-1185">Reference proteome</keyword>
<evidence type="ECO:0000313" key="2">
    <source>
        <dbReference type="EMBL" id="VAI88908.1"/>
    </source>
</evidence>
<dbReference type="OMA" id="ESYRPHN"/>
<accession>A0A9R1C1M0</accession>
<protein>
    <submittedName>
        <fullName evidence="2">Uncharacterized protein</fullName>
    </submittedName>
</protein>
<feature type="region of interest" description="Disordered" evidence="1">
    <location>
        <begin position="88"/>
        <end position="119"/>
    </location>
</feature>
<name>A0A9R1C1M0_TRITD</name>
<feature type="compositionally biased region" description="Low complexity" evidence="1">
    <location>
        <begin position="94"/>
        <end position="111"/>
    </location>
</feature>